<feature type="domain" description="VOC" evidence="1">
    <location>
        <begin position="17"/>
        <end position="135"/>
    </location>
</feature>
<dbReference type="Proteomes" id="UP000256862">
    <property type="component" value="Chromosome CO2235"/>
</dbReference>
<dbReference type="SUPFAM" id="SSF54593">
    <property type="entry name" value="Glyoxalase/Bleomycin resistance protein/Dihydroxybiphenyl dioxygenase"/>
    <property type="match status" value="1"/>
</dbReference>
<dbReference type="AlphaFoldDB" id="A0A976G966"/>
<sequence length="179" mass="19525">MAAIRALLCPTAPLPPRPNHETLPCSRQLADLSASIRFYSTLFAAEPTVVKEDYAKWMLEDPRVNFAISARGADVGVDHLGFQTDEAGELTELKQRAEAADMALLDEGETTCCDARSDKYWLTDPQGIAWEHFHTLGRVPVYGESRKIDDAKPDSACCARRAPKGKPVGIAVNSTSSCC</sequence>
<comment type="caution">
    <text evidence="2">The sequence shown here is derived from an EMBL/GenBank/DDBJ whole genome shotgun (WGS) entry which is preliminary data.</text>
</comment>
<dbReference type="Gene3D" id="3.10.180.10">
    <property type="entry name" value="2,3-Dihydroxybiphenyl 1,2-Dioxygenase, domain 1"/>
    <property type="match status" value="1"/>
</dbReference>
<proteinExistence type="predicted"/>
<dbReference type="PANTHER" id="PTHR41294:SF1">
    <property type="entry name" value="CADMIUM-INDUCED PROTEIN CADI"/>
    <property type="match status" value="1"/>
</dbReference>
<accession>A0A976G966</accession>
<dbReference type="InterPro" id="IPR029068">
    <property type="entry name" value="Glyas_Bleomycin-R_OHBP_Dase"/>
</dbReference>
<dbReference type="InterPro" id="IPR004360">
    <property type="entry name" value="Glyas_Fos-R_dOase_dom"/>
</dbReference>
<name>A0A976G966_9BURK</name>
<organism evidence="2 3">
    <name type="scientific">Cupriavidus oxalaticus</name>
    <dbReference type="NCBI Taxonomy" id="96344"/>
    <lineage>
        <taxon>Bacteria</taxon>
        <taxon>Pseudomonadati</taxon>
        <taxon>Pseudomonadota</taxon>
        <taxon>Betaproteobacteria</taxon>
        <taxon>Burkholderiales</taxon>
        <taxon>Burkholderiaceae</taxon>
        <taxon>Cupriavidus</taxon>
    </lineage>
</organism>
<dbReference type="PANTHER" id="PTHR41294">
    <property type="entry name" value="CADMIUM-INDUCED PROTEIN CADI"/>
    <property type="match status" value="1"/>
</dbReference>
<dbReference type="InterPro" id="IPR037523">
    <property type="entry name" value="VOC_core"/>
</dbReference>
<reference evidence="2 3" key="1">
    <citation type="submission" date="2018-01" db="EMBL/GenBank/DDBJ databases">
        <authorList>
            <person name="Clerissi C."/>
        </authorList>
    </citation>
    <scope>NUCLEOTIDE SEQUENCE [LARGE SCALE GENOMIC DNA]</scope>
    <source>
        <strain evidence="2">Cupriavidus oxalaticus LMG 2235</strain>
    </source>
</reference>
<evidence type="ECO:0000313" key="2">
    <source>
        <dbReference type="EMBL" id="SPC12321.1"/>
    </source>
</evidence>
<evidence type="ECO:0000313" key="3">
    <source>
        <dbReference type="Proteomes" id="UP000256862"/>
    </source>
</evidence>
<gene>
    <name evidence="2" type="ORF">CO2235_140122</name>
</gene>
<dbReference type="GO" id="GO:0046686">
    <property type="term" value="P:response to cadmium ion"/>
    <property type="evidence" value="ECO:0007669"/>
    <property type="project" value="TreeGrafter"/>
</dbReference>
<dbReference type="EMBL" id="OGUS01000114">
    <property type="protein sequence ID" value="SPC12321.1"/>
    <property type="molecule type" value="Genomic_DNA"/>
</dbReference>
<evidence type="ECO:0000259" key="1">
    <source>
        <dbReference type="PROSITE" id="PS51819"/>
    </source>
</evidence>
<dbReference type="PROSITE" id="PS51819">
    <property type="entry name" value="VOC"/>
    <property type="match status" value="1"/>
</dbReference>
<dbReference type="InterPro" id="IPR052393">
    <property type="entry name" value="Cadmium-induced_rsp"/>
</dbReference>
<protein>
    <submittedName>
        <fullName evidence="2">Glyoxalase/bleomycin resistance protein/dioxygenase</fullName>
    </submittedName>
</protein>
<dbReference type="Pfam" id="PF00903">
    <property type="entry name" value="Glyoxalase"/>
    <property type="match status" value="1"/>
</dbReference>